<dbReference type="AlphaFoldDB" id="A0A506UCZ1"/>
<dbReference type="EMBL" id="VHLG01000002">
    <property type="protein sequence ID" value="TPW32313.1"/>
    <property type="molecule type" value="Genomic_DNA"/>
</dbReference>
<comment type="caution">
    <text evidence="2">The sequence shown here is derived from an EMBL/GenBank/DDBJ whole genome shotgun (WGS) entry which is preliminary data.</text>
</comment>
<evidence type="ECO:0000313" key="3">
    <source>
        <dbReference type="Proteomes" id="UP000318801"/>
    </source>
</evidence>
<evidence type="ECO:0000256" key="1">
    <source>
        <dbReference type="SAM" id="MobiDB-lite"/>
    </source>
</evidence>
<accession>A0A506UCZ1</accession>
<dbReference type="Proteomes" id="UP000318801">
    <property type="component" value="Unassembled WGS sequence"/>
</dbReference>
<feature type="region of interest" description="Disordered" evidence="1">
    <location>
        <begin position="62"/>
        <end position="81"/>
    </location>
</feature>
<gene>
    <name evidence="2" type="ORF">FJU08_04705</name>
</gene>
<organism evidence="2 3">
    <name type="scientific">Martelella alba</name>
    <dbReference type="NCBI Taxonomy" id="2590451"/>
    <lineage>
        <taxon>Bacteria</taxon>
        <taxon>Pseudomonadati</taxon>
        <taxon>Pseudomonadota</taxon>
        <taxon>Alphaproteobacteria</taxon>
        <taxon>Hyphomicrobiales</taxon>
        <taxon>Aurantimonadaceae</taxon>
        <taxon>Martelella</taxon>
    </lineage>
</organism>
<protein>
    <submittedName>
        <fullName evidence="2">Uncharacterized protein</fullName>
    </submittedName>
</protein>
<keyword evidence="3" id="KW-1185">Reference proteome</keyword>
<evidence type="ECO:0000313" key="2">
    <source>
        <dbReference type="EMBL" id="TPW32313.1"/>
    </source>
</evidence>
<proteinExistence type="predicted"/>
<reference evidence="2 3" key="1">
    <citation type="submission" date="2019-06" db="EMBL/GenBank/DDBJ databases">
        <authorList>
            <person name="Li M."/>
        </authorList>
    </citation>
    <scope>NUCLEOTIDE SEQUENCE [LARGE SCALE GENOMIC DNA]</scope>
    <source>
        <strain evidence="2 3">BGMRC2036</strain>
    </source>
</reference>
<sequence>MTGKIRSDLDVSQIYFMKMQTSILKNAAMHHLHIHLSAVLVLRSANCRQDARVSHSMQRVSALEGQSGADQILCPESQASR</sequence>
<name>A0A506UCZ1_9HYPH</name>